<evidence type="ECO:0000259" key="2">
    <source>
        <dbReference type="Pfam" id="PF04023"/>
    </source>
</evidence>
<reference evidence="4" key="1">
    <citation type="submission" date="2013-10" db="EMBL/GenBank/DDBJ databases">
        <title>Draft genome sequence of Lactobacillus fermentum NB-22.</title>
        <authorList>
            <person name="Chaplin A.V."/>
            <person name="Shkoporov A.N."/>
            <person name="Khokhlova E.V."/>
            <person name="Efimov B.A."/>
            <person name="Kafarskaia L.I."/>
        </authorList>
    </citation>
    <scope>NUCLEOTIDE SEQUENCE [LARGE SCALE GENOMIC DNA]</scope>
    <source>
        <strain evidence="4">NB-22</strain>
    </source>
</reference>
<keyword evidence="1" id="KW-0408">Iron</keyword>
<dbReference type="Gene3D" id="2.30.30.90">
    <property type="match status" value="1"/>
</dbReference>
<dbReference type="InterPro" id="IPR007167">
    <property type="entry name" value="Fe-transptr_FeoA-like"/>
</dbReference>
<dbReference type="EMBL" id="AYHA01000084">
    <property type="protein sequence ID" value="ESS01494.1"/>
    <property type="molecule type" value="Genomic_DNA"/>
</dbReference>
<organism evidence="3 4">
    <name type="scientific">Limosilactobacillus fermentum NB-22</name>
    <dbReference type="NCBI Taxonomy" id="1408443"/>
    <lineage>
        <taxon>Bacteria</taxon>
        <taxon>Bacillati</taxon>
        <taxon>Bacillota</taxon>
        <taxon>Bacilli</taxon>
        <taxon>Lactobacillales</taxon>
        <taxon>Lactobacillaceae</taxon>
        <taxon>Limosilactobacillus</taxon>
    </lineage>
</organism>
<dbReference type="InterPro" id="IPR038157">
    <property type="entry name" value="FeoA_core_dom"/>
</dbReference>
<proteinExistence type="predicted"/>
<dbReference type="Pfam" id="PF04023">
    <property type="entry name" value="FeoA"/>
    <property type="match status" value="1"/>
</dbReference>
<dbReference type="InterPro" id="IPR008988">
    <property type="entry name" value="Transcriptional_repressor_C"/>
</dbReference>
<evidence type="ECO:0000256" key="1">
    <source>
        <dbReference type="ARBA" id="ARBA00023004"/>
    </source>
</evidence>
<evidence type="ECO:0000313" key="4">
    <source>
        <dbReference type="Proteomes" id="UP000018412"/>
    </source>
</evidence>
<sequence>MMPAKYTLTHFELLNEATQERLHNLGLYEGKDVALIQRYPFHGPVIIESDRQQIGLRYRVFCQLTGGMES</sequence>
<dbReference type="AlphaFoldDB" id="A0A829LU79"/>
<dbReference type="Proteomes" id="UP000018412">
    <property type="component" value="Unassembled WGS sequence"/>
</dbReference>
<accession>A0A829LU79</accession>
<protein>
    <submittedName>
        <fullName evidence="3">Iron transporter FeoA</fullName>
    </submittedName>
</protein>
<dbReference type="SUPFAM" id="SSF50037">
    <property type="entry name" value="C-terminal domain of transcriptional repressors"/>
    <property type="match status" value="1"/>
</dbReference>
<evidence type="ECO:0000313" key="3">
    <source>
        <dbReference type="EMBL" id="ESS01494.1"/>
    </source>
</evidence>
<reference evidence="3 4" key="2">
    <citation type="journal article" date="2015" name="Genome Announc.">
        <title>Draft Genome Sequence of Lactobacillus fermentum NB-22.</title>
        <authorList>
            <person name="Chaplin A.V."/>
            <person name="Shkoporov A.N."/>
            <person name="Efimov B.A."/>
            <person name="Pikina A.P."/>
            <person name="Borisova O.Y."/>
            <person name="Gladko I.A."/>
            <person name="Postnikova E.A."/>
            <person name="Lordkipanidze A.E."/>
            <person name="Kafarskaia L.I."/>
        </authorList>
    </citation>
    <scope>NUCLEOTIDE SEQUENCE [LARGE SCALE GENOMIC DNA]</scope>
    <source>
        <strain evidence="3 4">NB-22</strain>
    </source>
</reference>
<name>A0A829LU79_LIMFE</name>
<comment type="caution">
    <text evidence="3">The sequence shown here is derived from an EMBL/GenBank/DDBJ whole genome shotgun (WGS) entry which is preliminary data.</text>
</comment>
<gene>
    <name evidence="3" type="ORF">NB22_04175</name>
</gene>
<feature type="domain" description="Ferrous iron transporter FeoA-like" evidence="2">
    <location>
        <begin position="6"/>
        <end position="63"/>
    </location>
</feature>
<dbReference type="GO" id="GO:0046914">
    <property type="term" value="F:transition metal ion binding"/>
    <property type="evidence" value="ECO:0007669"/>
    <property type="project" value="InterPro"/>
</dbReference>